<reference evidence="3" key="1">
    <citation type="submission" date="2022-10" db="EMBL/GenBank/DDBJ databases">
        <title>Description of microaerobic benzene degrading bacteria.</title>
        <authorList>
            <person name="Bedics A."/>
            <person name="Tancsics A."/>
            <person name="Banerjee S."/>
        </authorList>
    </citation>
    <scope>NUCLEOTIDE SEQUENCE</scope>
    <source>
        <strain evidence="3">D2M1</strain>
    </source>
</reference>
<keyword evidence="1" id="KW-1133">Transmembrane helix</keyword>
<name>A0ABT5RRQ0_9BURK</name>
<organism evidence="3 4">
    <name type="scientific">Acidovorax benzenivorans</name>
    <dbReference type="NCBI Taxonomy" id="2987520"/>
    <lineage>
        <taxon>Bacteria</taxon>
        <taxon>Pseudomonadati</taxon>
        <taxon>Pseudomonadota</taxon>
        <taxon>Betaproteobacteria</taxon>
        <taxon>Burkholderiales</taxon>
        <taxon>Comamonadaceae</taxon>
        <taxon>Acidovorax</taxon>
    </lineage>
</organism>
<evidence type="ECO:0000256" key="2">
    <source>
        <dbReference type="SAM" id="SignalP"/>
    </source>
</evidence>
<gene>
    <name evidence="3" type="ORF">OIN59_03010</name>
</gene>
<keyword evidence="2" id="KW-0732">Signal</keyword>
<keyword evidence="1" id="KW-0472">Membrane</keyword>
<feature type="transmembrane region" description="Helical" evidence="1">
    <location>
        <begin position="79"/>
        <end position="102"/>
    </location>
</feature>
<protein>
    <submittedName>
        <fullName evidence="3">Uncharacterized protein</fullName>
    </submittedName>
</protein>
<proteinExistence type="predicted"/>
<dbReference type="RefSeq" id="WP_274106975.1">
    <property type="nucleotide sequence ID" value="NZ_JAPCKI010000001.1"/>
</dbReference>
<comment type="caution">
    <text evidence="3">The sequence shown here is derived from an EMBL/GenBank/DDBJ whole genome shotgun (WGS) entry which is preliminary data.</text>
</comment>
<feature type="signal peptide" evidence="2">
    <location>
        <begin position="1"/>
        <end position="24"/>
    </location>
</feature>
<evidence type="ECO:0000313" key="4">
    <source>
        <dbReference type="Proteomes" id="UP001148932"/>
    </source>
</evidence>
<keyword evidence="4" id="KW-1185">Reference proteome</keyword>
<accession>A0ABT5RRQ0</accession>
<evidence type="ECO:0000313" key="3">
    <source>
        <dbReference type="EMBL" id="MDD2176386.1"/>
    </source>
</evidence>
<evidence type="ECO:0000256" key="1">
    <source>
        <dbReference type="SAM" id="Phobius"/>
    </source>
</evidence>
<dbReference type="Proteomes" id="UP001148932">
    <property type="component" value="Unassembled WGS sequence"/>
</dbReference>
<keyword evidence="1" id="KW-0812">Transmembrane</keyword>
<dbReference type="EMBL" id="JAPCKI010000001">
    <property type="protein sequence ID" value="MDD2176386.1"/>
    <property type="molecule type" value="Genomic_DNA"/>
</dbReference>
<sequence>MYLLKFLFTALACLSFTLAAYCFAHIPLIKKSTEGAVEFLEQRQIDTTRLGELDKEMVNEALRTIRYNSRVLSNAHAKIWWASVCGFLMIGFISLAMVWTAVKKGRVADALAMAVPVPHTHSDIRE</sequence>
<feature type="chain" id="PRO_5046193321" evidence="2">
    <location>
        <begin position="25"/>
        <end position="126"/>
    </location>
</feature>